<dbReference type="EMBL" id="SJPU01000012">
    <property type="protein sequence ID" value="TWU06561.1"/>
    <property type="molecule type" value="Genomic_DNA"/>
</dbReference>
<proteinExistence type="predicted"/>
<name>A0A5C6B504_9BACT</name>
<accession>A0A5C6B504</accession>
<feature type="compositionally biased region" description="Polar residues" evidence="1">
    <location>
        <begin position="11"/>
        <end position="21"/>
    </location>
</feature>
<evidence type="ECO:0000256" key="1">
    <source>
        <dbReference type="SAM" id="MobiDB-lite"/>
    </source>
</evidence>
<feature type="region of interest" description="Disordered" evidence="1">
    <location>
        <begin position="1"/>
        <end position="21"/>
    </location>
</feature>
<comment type="caution">
    <text evidence="2">The sequence shown here is derived from an EMBL/GenBank/DDBJ whole genome shotgun (WGS) entry which is preliminary data.</text>
</comment>
<dbReference type="InterPro" id="IPR021375">
    <property type="entry name" value="DUF2997"/>
</dbReference>
<dbReference type="Pfam" id="PF11211">
    <property type="entry name" value="DUF2997"/>
    <property type="match status" value="1"/>
</dbReference>
<sequence>MMPTIEIVVSPTGQTQVQTKGFTGSQCRQASQFMETALGQRTSEQLTAEFHQQANQQQSNQQHH</sequence>
<dbReference type="RefSeq" id="WP_367302585.1">
    <property type="nucleotide sequence ID" value="NZ_SJPU01000012.1"/>
</dbReference>
<organism evidence="2 3">
    <name type="scientific">Allorhodopirellula heiligendammensis</name>
    <dbReference type="NCBI Taxonomy" id="2714739"/>
    <lineage>
        <taxon>Bacteria</taxon>
        <taxon>Pseudomonadati</taxon>
        <taxon>Planctomycetota</taxon>
        <taxon>Planctomycetia</taxon>
        <taxon>Pirellulales</taxon>
        <taxon>Pirellulaceae</taxon>
        <taxon>Allorhodopirellula</taxon>
    </lineage>
</organism>
<dbReference type="Proteomes" id="UP000319908">
    <property type="component" value="Unassembled WGS sequence"/>
</dbReference>
<evidence type="ECO:0000313" key="2">
    <source>
        <dbReference type="EMBL" id="TWU06561.1"/>
    </source>
</evidence>
<gene>
    <name evidence="2" type="ORF">Poly21_56280</name>
</gene>
<evidence type="ECO:0008006" key="4">
    <source>
        <dbReference type="Google" id="ProtNLM"/>
    </source>
</evidence>
<reference evidence="2 3" key="1">
    <citation type="journal article" date="2020" name="Antonie Van Leeuwenhoek">
        <title>Rhodopirellula heiligendammensis sp. nov., Rhodopirellula pilleata sp. nov., and Rhodopirellula solitaria sp. nov. isolated from natural or artificial marine surfaces in Northern Germany and California, USA, and emended description of the genus Rhodopirellula.</title>
        <authorList>
            <person name="Kallscheuer N."/>
            <person name="Wiegand S."/>
            <person name="Jogler M."/>
            <person name="Boedeker C."/>
            <person name="Peeters S.H."/>
            <person name="Rast P."/>
            <person name="Heuer A."/>
            <person name="Jetten M.S.M."/>
            <person name="Rohde M."/>
            <person name="Jogler C."/>
        </authorList>
    </citation>
    <scope>NUCLEOTIDE SEQUENCE [LARGE SCALE GENOMIC DNA]</scope>
    <source>
        <strain evidence="2 3">Poly21</strain>
    </source>
</reference>
<keyword evidence="3" id="KW-1185">Reference proteome</keyword>
<protein>
    <recommendedName>
        <fullName evidence="4">DUF2997 domain-containing protein</fullName>
    </recommendedName>
</protein>
<evidence type="ECO:0000313" key="3">
    <source>
        <dbReference type="Proteomes" id="UP000319908"/>
    </source>
</evidence>
<dbReference type="AlphaFoldDB" id="A0A5C6B504"/>